<dbReference type="AlphaFoldDB" id="A0A7I9Y5L2"/>
<accession>A0A7I9Y5L2</accession>
<name>A0A7I9Y5L2_MYCAL</name>
<proteinExistence type="predicted"/>
<gene>
    <name evidence="1" type="primary">mazE2</name>
    <name evidence="1" type="ORF">MALGJ_05630</name>
</gene>
<organism evidence="1 2">
    <name type="scientific">Mycolicibacter algericus</name>
    <name type="common">Mycobacterium algericum</name>
    <dbReference type="NCBI Taxonomy" id="1288388"/>
    <lineage>
        <taxon>Bacteria</taxon>
        <taxon>Bacillati</taxon>
        <taxon>Actinomycetota</taxon>
        <taxon>Actinomycetes</taxon>
        <taxon>Mycobacteriales</taxon>
        <taxon>Mycobacteriaceae</taxon>
        <taxon>Mycolicibacter</taxon>
    </lineage>
</organism>
<protein>
    <submittedName>
        <fullName evidence="1">Putative antitoxin MazE2</fullName>
    </submittedName>
</protein>
<comment type="caution">
    <text evidence="1">The sequence shown here is derived from an EMBL/GenBank/DDBJ whole genome shotgun (WGS) entry which is preliminary data.</text>
</comment>
<dbReference type="Proteomes" id="UP000465305">
    <property type="component" value="Unassembled WGS sequence"/>
</dbReference>
<evidence type="ECO:0000313" key="1">
    <source>
        <dbReference type="EMBL" id="GFG83887.1"/>
    </source>
</evidence>
<reference evidence="1 2" key="1">
    <citation type="journal article" date="2019" name="Emerg. Microbes Infect.">
        <title>Comprehensive subspecies identification of 175 nontuberculous mycobacteria species based on 7547 genomic profiles.</title>
        <authorList>
            <person name="Matsumoto Y."/>
            <person name="Kinjo T."/>
            <person name="Motooka D."/>
            <person name="Nabeya D."/>
            <person name="Jung N."/>
            <person name="Uechi K."/>
            <person name="Horii T."/>
            <person name="Iida T."/>
            <person name="Fujita J."/>
            <person name="Nakamura S."/>
        </authorList>
    </citation>
    <scope>NUCLEOTIDE SEQUENCE [LARGE SCALE GENOMIC DNA]</scope>
    <source>
        <strain evidence="1 2">JCM 30723</strain>
    </source>
</reference>
<sequence length="83" mass="9386">MTMISFRADDADLAEAEQWARRLDIDRSELLRNALRRHLAALAADHDAQAYTEQPITDEETAFAGVADWGPAEGWADWADEKR</sequence>
<dbReference type="EMBL" id="BLKY01000001">
    <property type="protein sequence ID" value="GFG83887.1"/>
    <property type="molecule type" value="Genomic_DNA"/>
</dbReference>
<evidence type="ECO:0000313" key="2">
    <source>
        <dbReference type="Proteomes" id="UP000465305"/>
    </source>
</evidence>